<reference evidence="1 2" key="1">
    <citation type="submission" date="2018-11" db="EMBL/GenBank/DDBJ databases">
        <title>Species Designations Belie Phenotypic and Genotypic Heterogeneity in Oral Streptococci.</title>
        <authorList>
            <person name="Velsko I."/>
        </authorList>
    </citation>
    <scope>NUCLEOTIDE SEQUENCE [LARGE SCALE GENOMIC DNA]</scope>
    <source>
        <strain evidence="1 2">BCC52</strain>
    </source>
</reference>
<evidence type="ECO:0000313" key="1">
    <source>
        <dbReference type="EMBL" id="RSK18967.1"/>
    </source>
</evidence>
<dbReference type="AlphaFoldDB" id="A0A428INH7"/>
<proteinExistence type="predicted"/>
<comment type="caution">
    <text evidence="1">The sequence shown here is derived from an EMBL/GenBank/DDBJ whole genome shotgun (WGS) entry which is preliminary data.</text>
</comment>
<gene>
    <name evidence="1" type="ORF">D8844_00480</name>
</gene>
<sequence>MQEFYDKYCKKRENQDELYFFNGYQGEVELNKSNIDLQKESEVLLVRYASPKSNFDRLRYKNFNYDEDTQKDDTYSFESELAELEKDSQRFVPDLNKNKEVYFLPTNLESIVKQIINGNKRKVPDILIPLIPKDIQGEFDFIFTPTPLEIVTHENIGQFATSFIKLEDPSSVREVKEKMDYIKHNINDKFVDGIDDYFVGDLDQGFGMMERDFKKKYTTPSTFHYNFVLRNNDKDSMVNLLKSLSEEFRPFPFE</sequence>
<organism evidence="1 2">
    <name type="scientific">Streptococcus oralis</name>
    <dbReference type="NCBI Taxonomy" id="1303"/>
    <lineage>
        <taxon>Bacteria</taxon>
        <taxon>Bacillati</taxon>
        <taxon>Bacillota</taxon>
        <taxon>Bacilli</taxon>
        <taxon>Lactobacillales</taxon>
        <taxon>Streptococcaceae</taxon>
        <taxon>Streptococcus</taxon>
    </lineage>
</organism>
<accession>A0A428INH7</accession>
<protein>
    <submittedName>
        <fullName evidence="1">Uncharacterized protein</fullName>
    </submittedName>
</protein>
<evidence type="ECO:0000313" key="2">
    <source>
        <dbReference type="Proteomes" id="UP000267979"/>
    </source>
</evidence>
<dbReference type="EMBL" id="RMVK01000001">
    <property type="protein sequence ID" value="RSK18967.1"/>
    <property type="molecule type" value="Genomic_DNA"/>
</dbReference>
<name>A0A428INH7_STROR</name>
<dbReference type="Proteomes" id="UP000267979">
    <property type="component" value="Unassembled WGS sequence"/>
</dbReference>
<dbReference type="RefSeq" id="WP_125421031.1">
    <property type="nucleotide sequence ID" value="NZ_RMVK01000001.1"/>
</dbReference>